<keyword evidence="2" id="KW-1185">Reference proteome</keyword>
<dbReference type="RefSeq" id="WP_246279125.1">
    <property type="nucleotide sequence ID" value="NZ_CADIKK010000019.1"/>
</dbReference>
<evidence type="ECO:0000313" key="1">
    <source>
        <dbReference type="EMBL" id="CAB3795335.1"/>
    </source>
</evidence>
<gene>
    <name evidence="1" type="ORF">LMG28614_04154</name>
</gene>
<evidence type="ECO:0000313" key="2">
    <source>
        <dbReference type="Proteomes" id="UP000494365"/>
    </source>
</evidence>
<proteinExistence type="predicted"/>
<sequence>MATNMWATMAAVRGKTHPHDGIALYHRLLPIAAESGTRNTRYEEAFGIVRTIGKLRAELKEHAEFADELASIRQTYRAKRNLIKLLAVLGWVGQGRNLSLRRDCDRFRRGLERSNNNFRQSPTLSRHVG</sequence>
<reference evidence="1 2" key="1">
    <citation type="submission" date="2020-04" db="EMBL/GenBank/DDBJ databases">
        <authorList>
            <person name="De Canck E."/>
        </authorList>
    </citation>
    <scope>NUCLEOTIDE SEQUENCE [LARGE SCALE GENOMIC DNA]</scope>
    <source>
        <strain evidence="1 2">LMG 28614</strain>
    </source>
</reference>
<name>A0A6S7BE48_9BURK</name>
<dbReference type="AlphaFoldDB" id="A0A6S7BE48"/>
<protein>
    <submittedName>
        <fullName evidence="1">Uncharacterized protein</fullName>
    </submittedName>
</protein>
<accession>A0A6S7BE48</accession>
<dbReference type="Proteomes" id="UP000494365">
    <property type="component" value="Unassembled WGS sequence"/>
</dbReference>
<organism evidence="1 2">
    <name type="scientific">Paraburkholderia ultramafica</name>
    <dbReference type="NCBI Taxonomy" id="1544867"/>
    <lineage>
        <taxon>Bacteria</taxon>
        <taxon>Pseudomonadati</taxon>
        <taxon>Pseudomonadota</taxon>
        <taxon>Betaproteobacteria</taxon>
        <taxon>Burkholderiales</taxon>
        <taxon>Burkholderiaceae</taxon>
        <taxon>Paraburkholderia</taxon>
    </lineage>
</organism>
<dbReference type="EMBL" id="CADIKK010000019">
    <property type="protein sequence ID" value="CAB3795335.1"/>
    <property type="molecule type" value="Genomic_DNA"/>
</dbReference>